<dbReference type="EMBL" id="JAVRFI010000034">
    <property type="protein sequence ID" value="MDT0453656.1"/>
    <property type="molecule type" value="Genomic_DNA"/>
</dbReference>
<evidence type="ECO:0000313" key="3">
    <source>
        <dbReference type="Proteomes" id="UP001180531"/>
    </source>
</evidence>
<name>A0ABU2SXD1_9ACTN</name>
<feature type="region of interest" description="Disordered" evidence="1">
    <location>
        <begin position="44"/>
        <end position="65"/>
    </location>
</feature>
<proteinExistence type="predicted"/>
<dbReference type="Proteomes" id="UP001180531">
    <property type="component" value="Unassembled WGS sequence"/>
</dbReference>
<evidence type="ECO:0008006" key="4">
    <source>
        <dbReference type="Google" id="ProtNLM"/>
    </source>
</evidence>
<dbReference type="RefSeq" id="WP_311615731.1">
    <property type="nucleotide sequence ID" value="NZ_JAVRFI010000034.1"/>
</dbReference>
<comment type="caution">
    <text evidence="2">The sequence shown here is derived from an EMBL/GenBank/DDBJ whole genome shotgun (WGS) entry which is preliminary data.</text>
</comment>
<keyword evidence="3" id="KW-1185">Reference proteome</keyword>
<accession>A0ABU2SXD1</accession>
<organism evidence="2 3">
    <name type="scientific">Streptomyces hesseae</name>
    <dbReference type="NCBI Taxonomy" id="3075519"/>
    <lineage>
        <taxon>Bacteria</taxon>
        <taxon>Bacillati</taxon>
        <taxon>Actinomycetota</taxon>
        <taxon>Actinomycetes</taxon>
        <taxon>Kitasatosporales</taxon>
        <taxon>Streptomycetaceae</taxon>
        <taxon>Streptomyces</taxon>
    </lineage>
</organism>
<sequence length="65" mass="7137">MELEGYQRAMTYIQALADAGNGFRADAGLLNGLHCMMQAHHLGMRPGRRRDGPVRVTSPDDPLVT</sequence>
<evidence type="ECO:0000313" key="2">
    <source>
        <dbReference type="EMBL" id="MDT0453656.1"/>
    </source>
</evidence>
<reference evidence="2" key="1">
    <citation type="submission" date="2024-05" db="EMBL/GenBank/DDBJ databases">
        <title>30 novel species of actinomycetes from the DSMZ collection.</title>
        <authorList>
            <person name="Nouioui I."/>
        </authorList>
    </citation>
    <scope>NUCLEOTIDE SEQUENCE</scope>
    <source>
        <strain evidence="2">DSM 40473</strain>
    </source>
</reference>
<protein>
    <recommendedName>
        <fullName evidence="4">Gfo/Idh/MocA-like oxidoreductase C-terminal domain-containing protein</fullName>
    </recommendedName>
</protein>
<gene>
    <name evidence="2" type="ORF">RM609_31925</name>
</gene>
<evidence type="ECO:0000256" key="1">
    <source>
        <dbReference type="SAM" id="MobiDB-lite"/>
    </source>
</evidence>